<reference evidence="1" key="1">
    <citation type="submission" date="2024-09" db="EMBL/GenBank/DDBJ databases">
        <title>Draft Genome Sequences of Neofusicoccum parvum.</title>
        <authorList>
            <person name="Ashida A."/>
            <person name="Camagna M."/>
            <person name="Tanaka A."/>
            <person name="Takemoto D."/>
        </authorList>
    </citation>
    <scope>NUCLEOTIDE SEQUENCE</scope>
    <source>
        <strain evidence="1">PPO83</strain>
    </source>
</reference>
<evidence type="ECO:0000313" key="1">
    <source>
        <dbReference type="EMBL" id="GME31003.1"/>
    </source>
</evidence>
<protein>
    <submittedName>
        <fullName evidence="1">Zinc finger C2H2-type protein</fullName>
    </submittedName>
</protein>
<proteinExistence type="predicted"/>
<gene>
    <name evidence="1" type="primary">g8477</name>
    <name evidence="1" type="ORF">NpPPO83_00008477</name>
</gene>
<keyword evidence="2" id="KW-1185">Reference proteome</keyword>
<evidence type="ECO:0000313" key="2">
    <source>
        <dbReference type="Proteomes" id="UP001165186"/>
    </source>
</evidence>
<sequence>MDALDHWIWPFECESCTLRFTTQYHCNVHMNKKNHWSYPYDCEACDLAFRTADDRDEHQEDEGHYKDRYCADCNRVFQNENNLRQHLNSHIHRGTTVPCPFCGTNFTAASGVTHHLESSSCSKARNLDRVAIHRAIRQRDSHGVITERLIEWYDSSCNPEWDPVSAWNGYGYECYLCRRGFRKPHSLRQHINSPAHQAPLYHCPNNNGRCGGKQFPTLAALFNHLESESCGFVKFSTVQKNVKGFLTGGSQRLVAF</sequence>
<organism evidence="1 2">
    <name type="scientific">Neofusicoccum parvum</name>
    <dbReference type="NCBI Taxonomy" id="310453"/>
    <lineage>
        <taxon>Eukaryota</taxon>
        <taxon>Fungi</taxon>
        <taxon>Dikarya</taxon>
        <taxon>Ascomycota</taxon>
        <taxon>Pezizomycotina</taxon>
        <taxon>Dothideomycetes</taxon>
        <taxon>Dothideomycetes incertae sedis</taxon>
        <taxon>Botryosphaeriales</taxon>
        <taxon>Botryosphaeriaceae</taxon>
        <taxon>Neofusicoccum</taxon>
    </lineage>
</organism>
<accession>A0ACB5S923</accession>
<comment type="caution">
    <text evidence="1">The sequence shown here is derived from an EMBL/GenBank/DDBJ whole genome shotgun (WGS) entry which is preliminary data.</text>
</comment>
<dbReference type="EMBL" id="BSXG01000361">
    <property type="protein sequence ID" value="GME31003.1"/>
    <property type="molecule type" value="Genomic_DNA"/>
</dbReference>
<name>A0ACB5S923_9PEZI</name>
<dbReference type="Proteomes" id="UP001165186">
    <property type="component" value="Unassembled WGS sequence"/>
</dbReference>